<dbReference type="InterPro" id="IPR017871">
    <property type="entry name" value="ABC_transporter-like_CS"/>
</dbReference>
<protein>
    <submittedName>
        <fullName evidence="6">Sugar ABC transporter ATP-binding protein</fullName>
    </submittedName>
</protein>
<dbReference type="PROSITE" id="PS00211">
    <property type="entry name" value="ABC_TRANSPORTER_1"/>
    <property type="match status" value="1"/>
</dbReference>
<dbReference type="PROSITE" id="PS50893">
    <property type="entry name" value="ABC_TRANSPORTER_2"/>
    <property type="match status" value="2"/>
</dbReference>
<keyword evidence="2" id="KW-0677">Repeat</keyword>
<feature type="domain" description="ABC transporter" evidence="5">
    <location>
        <begin position="242"/>
        <end position="502"/>
    </location>
</feature>
<evidence type="ECO:0000256" key="2">
    <source>
        <dbReference type="ARBA" id="ARBA00022737"/>
    </source>
</evidence>
<gene>
    <name evidence="6" type="ORF">ENN47_09305</name>
</gene>
<dbReference type="GO" id="GO:0016887">
    <property type="term" value="F:ATP hydrolysis activity"/>
    <property type="evidence" value="ECO:0007669"/>
    <property type="project" value="InterPro"/>
</dbReference>
<dbReference type="AlphaFoldDB" id="A0A7C1GU18"/>
<keyword evidence="3" id="KW-0547">Nucleotide-binding</keyword>
<evidence type="ECO:0000256" key="3">
    <source>
        <dbReference type="ARBA" id="ARBA00022741"/>
    </source>
</evidence>
<keyword evidence="4 6" id="KW-0067">ATP-binding</keyword>
<dbReference type="EMBL" id="DSBT01000282">
    <property type="protein sequence ID" value="HDP78360.1"/>
    <property type="molecule type" value="Genomic_DNA"/>
</dbReference>
<sequence length="505" mass="55752">MNDTSLLEFSGIDMRFPGVHALKNVSFEVKEGEVHALLGANGAGKSTLIKILARVYQQTDGEIFLNGKSLNAATAQNIRQYGIDFIFQELELVSSFTVAQNVLLGDEVTKGALLNHREMSKKAQETLDQLIPGFIDARSLARDLTVAQQQLVCIARSLYRNPKILVLDEPTSRLSSSEVDALFSVIDRLKKERNITAIYISHRLEEIYRIADALTVLRDGEKVVTCKVNEITTKEIIRSMMGKEIDVTKKMENLAPGYGEKPALEVRGLSDGKTFGPIDFDVFKGEVFCITGAVGSGKTELIETIFGLRKAASGTLKINGKDWVPKSPLHAKNRKLSLVPEDRRLNGVVYDFSVRKNISLVSLKKLSRFGFVVSVKKEKEVAQKLVEELSIKTAGLETASKFLSGGNQQKVVFAKWLVGNSEIYFFDEPTVGIDVKGKEEIYEIIHGLAKEGKSVIVTTSDFDEALRASTRIMVLFAGKEKGLLDSETAVKDELLLLTMGGKVNE</sequence>
<dbReference type="Pfam" id="PF00005">
    <property type="entry name" value="ABC_tran"/>
    <property type="match status" value="2"/>
</dbReference>
<dbReference type="InterPro" id="IPR050107">
    <property type="entry name" value="ABC_carbohydrate_import_ATPase"/>
</dbReference>
<feature type="domain" description="ABC transporter" evidence="5">
    <location>
        <begin position="7"/>
        <end position="244"/>
    </location>
</feature>
<dbReference type="PANTHER" id="PTHR43790:SF9">
    <property type="entry name" value="GALACTOFURANOSE TRANSPORTER ATP-BINDING PROTEIN YTFR"/>
    <property type="match status" value="1"/>
</dbReference>
<keyword evidence="1" id="KW-0813">Transport</keyword>
<dbReference type="Proteomes" id="UP000886198">
    <property type="component" value="Unassembled WGS sequence"/>
</dbReference>
<dbReference type="CDD" id="cd03216">
    <property type="entry name" value="ABC_Carb_Monos_I"/>
    <property type="match status" value="1"/>
</dbReference>
<evidence type="ECO:0000256" key="4">
    <source>
        <dbReference type="ARBA" id="ARBA00022840"/>
    </source>
</evidence>
<dbReference type="SMART" id="SM00382">
    <property type="entry name" value="AAA"/>
    <property type="match status" value="2"/>
</dbReference>
<dbReference type="SUPFAM" id="SSF52540">
    <property type="entry name" value="P-loop containing nucleoside triphosphate hydrolases"/>
    <property type="match status" value="2"/>
</dbReference>
<proteinExistence type="predicted"/>
<accession>A0A7C1GU18</accession>
<dbReference type="InterPro" id="IPR003439">
    <property type="entry name" value="ABC_transporter-like_ATP-bd"/>
</dbReference>
<dbReference type="CDD" id="cd03215">
    <property type="entry name" value="ABC_Carb_Monos_II"/>
    <property type="match status" value="1"/>
</dbReference>
<evidence type="ECO:0000256" key="1">
    <source>
        <dbReference type="ARBA" id="ARBA00022448"/>
    </source>
</evidence>
<evidence type="ECO:0000313" key="6">
    <source>
        <dbReference type="EMBL" id="HDP78360.1"/>
    </source>
</evidence>
<organism evidence="6">
    <name type="scientific">Mesotoga infera</name>
    <dbReference type="NCBI Taxonomy" id="1236046"/>
    <lineage>
        <taxon>Bacteria</taxon>
        <taxon>Thermotogati</taxon>
        <taxon>Thermotogota</taxon>
        <taxon>Thermotogae</taxon>
        <taxon>Kosmotogales</taxon>
        <taxon>Kosmotogaceae</taxon>
        <taxon>Mesotoga</taxon>
    </lineage>
</organism>
<dbReference type="PANTHER" id="PTHR43790">
    <property type="entry name" value="CARBOHYDRATE TRANSPORT ATP-BINDING PROTEIN MG119-RELATED"/>
    <property type="match status" value="1"/>
</dbReference>
<comment type="caution">
    <text evidence="6">The sequence shown here is derived from an EMBL/GenBank/DDBJ whole genome shotgun (WGS) entry which is preliminary data.</text>
</comment>
<reference evidence="6" key="1">
    <citation type="journal article" date="2020" name="mSystems">
        <title>Genome- and Community-Level Interaction Insights into Carbon Utilization and Element Cycling Functions of Hydrothermarchaeota in Hydrothermal Sediment.</title>
        <authorList>
            <person name="Zhou Z."/>
            <person name="Liu Y."/>
            <person name="Xu W."/>
            <person name="Pan J."/>
            <person name="Luo Z.H."/>
            <person name="Li M."/>
        </authorList>
    </citation>
    <scope>NUCLEOTIDE SEQUENCE [LARGE SCALE GENOMIC DNA]</scope>
    <source>
        <strain evidence="6">SpSt-1179</strain>
    </source>
</reference>
<dbReference type="InterPro" id="IPR003593">
    <property type="entry name" value="AAA+_ATPase"/>
</dbReference>
<name>A0A7C1GU18_9BACT</name>
<dbReference type="InterPro" id="IPR027417">
    <property type="entry name" value="P-loop_NTPase"/>
</dbReference>
<dbReference type="GO" id="GO:0005524">
    <property type="term" value="F:ATP binding"/>
    <property type="evidence" value="ECO:0007669"/>
    <property type="project" value="UniProtKB-KW"/>
</dbReference>
<evidence type="ECO:0000259" key="5">
    <source>
        <dbReference type="PROSITE" id="PS50893"/>
    </source>
</evidence>
<dbReference type="Gene3D" id="3.40.50.300">
    <property type="entry name" value="P-loop containing nucleotide triphosphate hydrolases"/>
    <property type="match status" value="2"/>
</dbReference>